<keyword evidence="2" id="KW-0689">Ribosomal protein</keyword>
<dbReference type="GO" id="GO:0003735">
    <property type="term" value="F:structural constituent of ribosome"/>
    <property type="evidence" value="ECO:0007669"/>
    <property type="project" value="InterPro"/>
</dbReference>
<dbReference type="STRING" id="59463.ENSMLUP00000020353"/>
<evidence type="ECO:0000256" key="4">
    <source>
        <dbReference type="ARBA" id="ARBA00035228"/>
    </source>
</evidence>
<dbReference type="InterPro" id="IPR009000">
    <property type="entry name" value="Transl_B-barrel_sf"/>
</dbReference>
<keyword evidence="8" id="KW-1185">Reference proteome</keyword>
<dbReference type="InParanoid" id="G1Q9H0"/>
<accession>G1Q9H0</accession>
<dbReference type="SUPFAM" id="SSF50447">
    <property type="entry name" value="Translation proteins"/>
    <property type="match status" value="1"/>
</dbReference>
<evidence type="ECO:0000256" key="5">
    <source>
        <dbReference type="ARBA" id="ARBA00035530"/>
    </source>
</evidence>
<keyword evidence="3" id="KW-0687">Ribonucleoprotein</keyword>
<protein>
    <recommendedName>
        <fullName evidence="4">Large ribosomal subunit protein eL33</fullName>
    </recommendedName>
    <alternativeName>
        <fullName evidence="5">60S ribosomal protein L35a</fullName>
    </alternativeName>
</protein>
<dbReference type="GO" id="GO:0006412">
    <property type="term" value="P:translation"/>
    <property type="evidence" value="ECO:0007669"/>
    <property type="project" value="InterPro"/>
</dbReference>
<evidence type="ECO:0000256" key="6">
    <source>
        <dbReference type="ARBA" id="ARBA00045649"/>
    </source>
</evidence>
<proteinExistence type="inferred from homology"/>
<evidence type="ECO:0000256" key="3">
    <source>
        <dbReference type="ARBA" id="ARBA00023274"/>
    </source>
</evidence>
<dbReference type="GO" id="GO:0005840">
    <property type="term" value="C:ribosome"/>
    <property type="evidence" value="ECO:0007669"/>
    <property type="project" value="UniProtKB-KW"/>
</dbReference>
<reference evidence="7" key="2">
    <citation type="submission" date="2025-08" db="UniProtKB">
        <authorList>
            <consortium name="Ensembl"/>
        </authorList>
    </citation>
    <scope>IDENTIFICATION</scope>
</reference>
<reference evidence="7 8" key="1">
    <citation type="journal article" date="2011" name="Nature">
        <title>A high-resolution map of human evolutionary constraint using 29 mammals.</title>
        <authorList>
            <person name="Lindblad-Toh K."/>
            <person name="Garber M."/>
            <person name="Zuk O."/>
            <person name="Lin M.F."/>
            <person name="Parker B.J."/>
            <person name="Washietl S."/>
            <person name="Kheradpour P."/>
            <person name="Ernst J."/>
            <person name="Jordan G."/>
            <person name="Mauceli E."/>
            <person name="Ward L.D."/>
            <person name="Lowe C.B."/>
            <person name="Holloway A.K."/>
            <person name="Clamp M."/>
            <person name="Gnerre S."/>
            <person name="Alfoldi J."/>
            <person name="Beal K."/>
            <person name="Chang J."/>
            <person name="Clawson H."/>
            <person name="Cuff J."/>
            <person name="Di Palma F."/>
            <person name="Fitzgerald S."/>
            <person name="Flicek P."/>
            <person name="Guttman M."/>
            <person name="Hubisz M.J."/>
            <person name="Jaffe D.B."/>
            <person name="Jungreis I."/>
            <person name="Kent W.J."/>
            <person name="Kostka D."/>
            <person name="Lara M."/>
            <person name="Martins A.L."/>
            <person name="Massingham T."/>
            <person name="Moltke I."/>
            <person name="Raney B.J."/>
            <person name="Rasmussen M.D."/>
            <person name="Robinson J."/>
            <person name="Stark A."/>
            <person name="Vilella A.J."/>
            <person name="Wen J."/>
            <person name="Xie X."/>
            <person name="Zody M.C."/>
            <person name="Baldwin J."/>
            <person name="Bloom T."/>
            <person name="Chin C.W."/>
            <person name="Heiman D."/>
            <person name="Nicol R."/>
            <person name="Nusbaum C."/>
            <person name="Young S."/>
            <person name="Wilkinson J."/>
            <person name="Worley K.C."/>
            <person name="Kovar C.L."/>
            <person name="Muzny D.M."/>
            <person name="Gibbs R.A."/>
            <person name="Cree A."/>
            <person name="Dihn H.H."/>
            <person name="Fowler G."/>
            <person name="Jhangiani S."/>
            <person name="Joshi V."/>
            <person name="Lee S."/>
            <person name="Lewis L.R."/>
            <person name="Nazareth L.V."/>
            <person name="Okwuonu G."/>
            <person name="Santibanez J."/>
            <person name="Warren W.C."/>
            <person name="Mardis E.R."/>
            <person name="Weinstock G.M."/>
            <person name="Wilson R.K."/>
            <person name="Delehaunty K."/>
            <person name="Dooling D."/>
            <person name="Fronik C."/>
            <person name="Fulton L."/>
            <person name="Fulton B."/>
            <person name="Graves T."/>
            <person name="Minx P."/>
            <person name="Sodergren E."/>
            <person name="Birney E."/>
            <person name="Margulies E.H."/>
            <person name="Herrero J."/>
            <person name="Green E.D."/>
            <person name="Haussler D."/>
            <person name="Siepel A."/>
            <person name="Goldman N."/>
            <person name="Pollard K.S."/>
            <person name="Pedersen J.S."/>
            <person name="Lander E.S."/>
            <person name="Kellis M."/>
        </authorList>
    </citation>
    <scope>NUCLEOTIDE SEQUENCE [LARGE SCALE GENOMIC DNA]</scope>
</reference>
<evidence type="ECO:0000313" key="8">
    <source>
        <dbReference type="Proteomes" id="UP000001074"/>
    </source>
</evidence>
<evidence type="ECO:0000256" key="2">
    <source>
        <dbReference type="ARBA" id="ARBA00022980"/>
    </source>
</evidence>
<dbReference type="Gene3D" id="2.40.10.190">
    <property type="entry name" value="translation elongation factor selb, chain A, domain 4"/>
    <property type="match status" value="1"/>
</dbReference>
<dbReference type="Pfam" id="PF01247">
    <property type="entry name" value="Ribosomal_L35Ae"/>
    <property type="match status" value="1"/>
</dbReference>
<dbReference type="InterPro" id="IPR038661">
    <property type="entry name" value="Ribosomal_eL33_sf"/>
</dbReference>
<dbReference type="GeneTree" id="ENSGT00390000016972"/>
<dbReference type="AlphaFoldDB" id="G1Q9H0"/>
<dbReference type="GO" id="GO:1990904">
    <property type="term" value="C:ribonucleoprotein complex"/>
    <property type="evidence" value="ECO:0007669"/>
    <property type="project" value="UniProtKB-KW"/>
</dbReference>
<sequence length="108" mass="12192">TSGRLWAKAIFASYKWGLQTQREHTALKTEGACARHETEFSLGKRCAYVCKTKNNSDTCWQTGQNQSRLGKVTHAHGNSDKFLAKFQSNLPAKANGHSNRVMRYSSWI</sequence>
<evidence type="ECO:0000256" key="1">
    <source>
        <dbReference type="ARBA" id="ARBA00009269"/>
    </source>
</evidence>
<comment type="function">
    <text evidence="6">Component of the large ribosomal subunit. The ribosome is a large ribonucleoprotein complex responsible for the synthesis of proteins in the cell. Required for the proliferation and viability of hematopoietic cells.</text>
</comment>
<name>G1Q9H0_MYOLU</name>
<dbReference type="Ensembl" id="ENSMLUT00000024074.1">
    <property type="protein sequence ID" value="ENSMLUP00000020353.1"/>
    <property type="gene ID" value="ENSMLUG00000029807.1"/>
</dbReference>
<organism evidence="7 8">
    <name type="scientific">Myotis lucifugus</name>
    <name type="common">Little brown bat</name>
    <dbReference type="NCBI Taxonomy" id="59463"/>
    <lineage>
        <taxon>Eukaryota</taxon>
        <taxon>Metazoa</taxon>
        <taxon>Chordata</taxon>
        <taxon>Craniata</taxon>
        <taxon>Vertebrata</taxon>
        <taxon>Euteleostomi</taxon>
        <taxon>Mammalia</taxon>
        <taxon>Eutheria</taxon>
        <taxon>Laurasiatheria</taxon>
        <taxon>Chiroptera</taxon>
        <taxon>Yangochiroptera</taxon>
        <taxon>Vespertilionidae</taxon>
        <taxon>Myotis</taxon>
    </lineage>
</organism>
<dbReference type="HOGENOM" id="CLU_100745_5_0_1"/>
<dbReference type="eggNOG" id="KOG0887">
    <property type="taxonomic scope" value="Eukaryota"/>
</dbReference>
<evidence type="ECO:0000313" key="7">
    <source>
        <dbReference type="Ensembl" id="ENSMLUP00000020353.1"/>
    </source>
</evidence>
<dbReference type="InterPro" id="IPR001780">
    <property type="entry name" value="Ribosomal_eL33"/>
</dbReference>
<reference evidence="7" key="3">
    <citation type="submission" date="2025-09" db="UniProtKB">
        <authorList>
            <consortium name="Ensembl"/>
        </authorList>
    </citation>
    <scope>IDENTIFICATION</scope>
</reference>
<comment type="similarity">
    <text evidence="1">Belongs to the eukaryotic ribosomal protein eL33 family.</text>
</comment>
<dbReference type="EMBL" id="AAPE02043503">
    <property type="status" value="NOT_ANNOTATED_CDS"/>
    <property type="molecule type" value="Genomic_DNA"/>
</dbReference>
<dbReference type="PANTHER" id="PTHR10902">
    <property type="entry name" value="60S RIBOSOMAL PROTEIN L35A"/>
    <property type="match status" value="1"/>
</dbReference>
<dbReference type="Proteomes" id="UP000001074">
    <property type="component" value="Unassembled WGS sequence"/>
</dbReference>